<dbReference type="AlphaFoldDB" id="A0A1A5IGJ3"/>
<accession>A0A1A5IGJ3</accession>
<dbReference type="GeneID" id="66685743"/>
<dbReference type="PANTHER" id="PTHR43319:SF3">
    <property type="entry name" value="BETA-LACTAMASE-RELATED DOMAIN-CONTAINING PROTEIN"/>
    <property type="match status" value="1"/>
</dbReference>
<dbReference type="EMBL" id="LZTJ01000036">
    <property type="protein sequence ID" value="OBP68197.1"/>
    <property type="molecule type" value="Genomic_DNA"/>
</dbReference>
<name>A0A1A5IGJ3_RHILI</name>
<dbReference type="InterPro" id="IPR012338">
    <property type="entry name" value="Beta-lactam/transpept-like"/>
</dbReference>
<sequence>MNMDGICDPRFGAVRAAFAECFAQGLEHGGGVAVVVHGKTVVDLWGGHADAARTRPWRQDTLINVWSSTKGVVALAIAMLVERGRLDYAAPIARYWPEFAAGGKEHITLDQVMSHQAGLNGLAVPMDEAGLFAWTPFVDALAAMPPLWEPGSRCIYHALTYGHLAGEVLRRVDGRSIGCFIGEEIARPLGADFHVGLPDREDSRVAEMIEGPEASDWVDFVRASPFPHASDNPAPRALAPNDRVWRAAEVPGGNGQSTAHALARIYGMMAVGGVWEGHSLLGRAAIEAAARQRVRGTDESFAAPAAFAAGYQMEDPVYAGRASPQTFGHTGWGGAIGFADPGAGIGFGYVTNRMLGFDDMDPRRKMLIDAVYDSL</sequence>
<dbReference type="InterPro" id="IPR001466">
    <property type="entry name" value="Beta-lactam-related"/>
</dbReference>
<proteinExistence type="predicted"/>
<dbReference type="SUPFAM" id="SSF56601">
    <property type="entry name" value="beta-lactamase/transpeptidase-like"/>
    <property type="match status" value="1"/>
</dbReference>
<comment type="caution">
    <text evidence="2">The sequence shown here is derived from an EMBL/GenBank/DDBJ whole genome shotgun (WGS) entry which is preliminary data.</text>
</comment>
<dbReference type="Gene3D" id="3.40.710.10">
    <property type="entry name" value="DD-peptidase/beta-lactamase superfamily"/>
    <property type="match status" value="1"/>
</dbReference>
<dbReference type="InterPro" id="IPR052907">
    <property type="entry name" value="Beta-lactamase/esterase"/>
</dbReference>
<evidence type="ECO:0000313" key="3">
    <source>
        <dbReference type="Proteomes" id="UP000093748"/>
    </source>
</evidence>
<gene>
    <name evidence="2" type="ORF">BAE39_26275</name>
</gene>
<evidence type="ECO:0000259" key="1">
    <source>
        <dbReference type="Pfam" id="PF00144"/>
    </source>
</evidence>
<protein>
    <submittedName>
        <fullName evidence="2">Esterase</fullName>
    </submittedName>
</protein>
<evidence type="ECO:0000313" key="2">
    <source>
        <dbReference type="EMBL" id="OBP68197.1"/>
    </source>
</evidence>
<feature type="domain" description="Beta-lactamase-related" evidence="1">
    <location>
        <begin position="18"/>
        <end position="364"/>
    </location>
</feature>
<dbReference type="Proteomes" id="UP000093748">
    <property type="component" value="Unassembled WGS sequence"/>
</dbReference>
<dbReference type="RefSeq" id="WP_032933104.1">
    <property type="nucleotide sequence ID" value="NZ_LZTH01000018.1"/>
</dbReference>
<dbReference type="PANTHER" id="PTHR43319">
    <property type="entry name" value="BETA-LACTAMASE-RELATED"/>
    <property type="match status" value="1"/>
</dbReference>
<reference evidence="3" key="1">
    <citation type="submission" date="2016-06" db="EMBL/GenBank/DDBJ databases">
        <title>NZP2037 Pacbio-Illumina hybrid assembly.</title>
        <authorList>
            <person name="Ramsay J.P."/>
        </authorList>
    </citation>
    <scope>NUCLEOTIDE SEQUENCE [LARGE SCALE GENOMIC DNA]</scope>
    <source>
        <strain evidence="3">R7ANS::ICEMlSym2042</strain>
    </source>
</reference>
<organism evidence="2 3">
    <name type="scientific">Rhizobium loti</name>
    <name type="common">Mesorhizobium loti</name>
    <dbReference type="NCBI Taxonomy" id="381"/>
    <lineage>
        <taxon>Bacteria</taxon>
        <taxon>Pseudomonadati</taxon>
        <taxon>Pseudomonadota</taxon>
        <taxon>Alphaproteobacteria</taxon>
        <taxon>Hyphomicrobiales</taxon>
        <taxon>Phyllobacteriaceae</taxon>
        <taxon>Mesorhizobium</taxon>
    </lineage>
</organism>
<dbReference type="OrthoDB" id="5705574at2"/>
<dbReference type="Pfam" id="PF00144">
    <property type="entry name" value="Beta-lactamase"/>
    <property type="match status" value="1"/>
</dbReference>